<gene>
    <name evidence="1" type="ORF">LTR97_001609</name>
</gene>
<dbReference type="SUPFAM" id="SSF81383">
    <property type="entry name" value="F-box domain"/>
    <property type="match status" value="1"/>
</dbReference>
<evidence type="ECO:0000313" key="1">
    <source>
        <dbReference type="EMBL" id="KAK5706619.1"/>
    </source>
</evidence>
<dbReference type="InterPro" id="IPR036047">
    <property type="entry name" value="F-box-like_dom_sf"/>
</dbReference>
<proteinExistence type="predicted"/>
<comment type="caution">
    <text evidence="1">The sequence shown here is derived from an EMBL/GenBank/DDBJ whole genome shotgun (WGS) entry which is preliminary data.</text>
</comment>
<sequence>MAATEGDAEARCHMAKLFDVNKVLERIALNLDITDLLHLQRVNKPFRDVVDSSPTIQQRLFLQADGCQNLHLLPLLGSPNPPPAKTDPKPTFRVFHWPLRHEETGALLGKCEERITIYTEPMTPDELPRCGEKVRRMLLSVPPLHEVVVKSWCCASLDCREGVEGKGTTVINKQGVTLGDILDAAKPLMVKSLPCPTRGKERLASDCADDKVRVSFNVVGNAQMIAKDPLNVQRVKREPEREEYYQADQARLAKKAKKAEKAREKVKKIPSVMWRYSTETGYVNSAKASMRYLQCDILV</sequence>
<evidence type="ECO:0008006" key="3">
    <source>
        <dbReference type="Google" id="ProtNLM"/>
    </source>
</evidence>
<organism evidence="1 2">
    <name type="scientific">Elasticomyces elasticus</name>
    <dbReference type="NCBI Taxonomy" id="574655"/>
    <lineage>
        <taxon>Eukaryota</taxon>
        <taxon>Fungi</taxon>
        <taxon>Dikarya</taxon>
        <taxon>Ascomycota</taxon>
        <taxon>Pezizomycotina</taxon>
        <taxon>Dothideomycetes</taxon>
        <taxon>Dothideomycetidae</taxon>
        <taxon>Mycosphaerellales</taxon>
        <taxon>Teratosphaeriaceae</taxon>
        <taxon>Elasticomyces</taxon>
    </lineage>
</organism>
<reference evidence="1" key="1">
    <citation type="submission" date="2023-08" db="EMBL/GenBank/DDBJ databases">
        <title>Black Yeasts Isolated from many extreme environments.</title>
        <authorList>
            <person name="Coleine C."/>
            <person name="Stajich J.E."/>
            <person name="Selbmann L."/>
        </authorList>
    </citation>
    <scope>NUCLEOTIDE SEQUENCE</scope>
    <source>
        <strain evidence="1">CCFEE 5810</strain>
    </source>
</reference>
<dbReference type="Proteomes" id="UP001310594">
    <property type="component" value="Unassembled WGS sequence"/>
</dbReference>
<name>A0AAN7WBU7_9PEZI</name>
<dbReference type="EMBL" id="JAVRQU010000002">
    <property type="protein sequence ID" value="KAK5706619.1"/>
    <property type="molecule type" value="Genomic_DNA"/>
</dbReference>
<accession>A0AAN7WBU7</accession>
<dbReference type="AlphaFoldDB" id="A0AAN7WBU7"/>
<protein>
    <recommendedName>
        <fullName evidence="3">F-box domain-containing protein</fullName>
    </recommendedName>
</protein>
<evidence type="ECO:0000313" key="2">
    <source>
        <dbReference type="Proteomes" id="UP001310594"/>
    </source>
</evidence>